<dbReference type="RefSeq" id="WP_048495528.1">
    <property type="nucleotide sequence ID" value="NZ_LFBU01000001.1"/>
</dbReference>
<dbReference type="InterPro" id="IPR024791">
    <property type="entry name" value="Cyt_c/ubiquinol_Oxase_su3"/>
</dbReference>
<evidence type="ECO:0000256" key="10">
    <source>
        <dbReference type="ARBA" id="ARBA00023002"/>
    </source>
</evidence>
<evidence type="ECO:0000256" key="17">
    <source>
        <dbReference type="RuleBase" id="RU003376"/>
    </source>
</evidence>
<dbReference type="InterPro" id="IPR035973">
    <property type="entry name" value="Cyt_c_oxidase_su3-like_sf"/>
</dbReference>
<comment type="subunit">
    <text evidence="3">Heterooctamer of two A chains, two B chains, two C chains and two D chains.</text>
</comment>
<keyword evidence="5" id="KW-0813">Transport</keyword>
<evidence type="ECO:0000256" key="16">
    <source>
        <dbReference type="ARBA" id="ARBA00032717"/>
    </source>
</evidence>
<feature type="transmembrane region" description="Helical" evidence="18">
    <location>
        <begin position="142"/>
        <end position="166"/>
    </location>
</feature>
<evidence type="ECO:0000313" key="20">
    <source>
        <dbReference type="EMBL" id="KMQ75436.1"/>
    </source>
</evidence>
<comment type="caution">
    <text evidence="20">The sequence shown here is derived from an EMBL/GenBank/DDBJ whole genome shotgun (WGS) entry which is preliminary data.</text>
</comment>
<dbReference type="PATRIC" id="fig|1658765.3.peg.1632"/>
<dbReference type="InterPro" id="IPR013833">
    <property type="entry name" value="Cyt_c_oxidase_su3_a-hlx"/>
</dbReference>
<evidence type="ECO:0000256" key="18">
    <source>
        <dbReference type="SAM" id="Phobius"/>
    </source>
</evidence>
<protein>
    <recommendedName>
        <fullName evidence="4">Cytochrome bo(3) ubiquinol oxidase subunit 3</fullName>
    </recommendedName>
    <alternativeName>
        <fullName evidence="15">Cytochrome o ubiquinol oxidase subunit 3</fullName>
    </alternativeName>
    <alternativeName>
        <fullName evidence="13">Oxidase bo(3) subunit 3</fullName>
    </alternativeName>
    <alternativeName>
        <fullName evidence="16">Ubiquinol oxidase polypeptide III</fullName>
    </alternativeName>
    <alternativeName>
        <fullName evidence="14">Ubiquinol oxidase subunit 3</fullName>
    </alternativeName>
</protein>
<name>A0A0J7JC90_9GAMM</name>
<evidence type="ECO:0000256" key="6">
    <source>
        <dbReference type="ARBA" id="ARBA00022475"/>
    </source>
</evidence>
<dbReference type="InterPro" id="IPR033946">
    <property type="entry name" value="Ubiquinol_oxase_su3_dom"/>
</dbReference>
<evidence type="ECO:0000256" key="13">
    <source>
        <dbReference type="ARBA" id="ARBA00030072"/>
    </source>
</evidence>
<dbReference type="CDD" id="cd02863">
    <property type="entry name" value="Ubiquinol_oxidase_III"/>
    <property type="match status" value="1"/>
</dbReference>
<organism evidence="20 21">
    <name type="scientific">Marinobacter subterrani</name>
    <dbReference type="NCBI Taxonomy" id="1658765"/>
    <lineage>
        <taxon>Bacteria</taxon>
        <taxon>Pseudomonadati</taxon>
        <taxon>Pseudomonadota</taxon>
        <taxon>Gammaproteobacteria</taxon>
        <taxon>Pseudomonadales</taxon>
        <taxon>Marinobacteraceae</taxon>
        <taxon>Marinobacter</taxon>
    </lineage>
</organism>
<evidence type="ECO:0000256" key="8">
    <source>
        <dbReference type="ARBA" id="ARBA00022982"/>
    </source>
</evidence>
<evidence type="ECO:0000256" key="5">
    <source>
        <dbReference type="ARBA" id="ARBA00022448"/>
    </source>
</evidence>
<keyword evidence="9 18" id="KW-1133">Transmembrane helix</keyword>
<keyword evidence="7 17" id="KW-0812">Transmembrane</keyword>
<evidence type="ECO:0000256" key="12">
    <source>
        <dbReference type="ARBA" id="ARBA00025694"/>
    </source>
</evidence>
<dbReference type="SUPFAM" id="SSF81452">
    <property type="entry name" value="Cytochrome c oxidase subunit III-like"/>
    <property type="match status" value="1"/>
</dbReference>
<dbReference type="OrthoDB" id="9810850at2"/>
<dbReference type="GO" id="GO:0004129">
    <property type="term" value="F:cytochrome-c oxidase activity"/>
    <property type="evidence" value="ECO:0007669"/>
    <property type="project" value="InterPro"/>
</dbReference>
<dbReference type="GO" id="GO:0005886">
    <property type="term" value="C:plasma membrane"/>
    <property type="evidence" value="ECO:0007669"/>
    <property type="project" value="UniProtKB-SubCell"/>
</dbReference>
<evidence type="ECO:0000256" key="14">
    <source>
        <dbReference type="ARBA" id="ARBA00031884"/>
    </source>
</evidence>
<feature type="transmembrane region" description="Helical" evidence="18">
    <location>
        <begin position="72"/>
        <end position="92"/>
    </location>
</feature>
<dbReference type="InterPro" id="IPR000298">
    <property type="entry name" value="Cyt_c_oxidase-like_su3"/>
</dbReference>
<evidence type="ECO:0000256" key="3">
    <source>
        <dbReference type="ARBA" id="ARBA00011700"/>
    </source>
</evidence>
<feature type="transmembrane region" description="Helical" evidence="18">
    <location>
        <begin position="186"/>
        <end position="206"/>
    </location>
</feature>
<comment type="similarity">
    <text evidence="2 17">Belongs to the cytochrome c oxidase subunit 3 family.</text>
</comment>
<feature type="domain" description="Heme-copper oxidase subunit III family profile" evidence="19">
    <location>
        <begin position="1"/>
        <end position="207"/>
    </location>
</feature>
<dbReference type="NCBIfam" id="TIGR02842">
    <property type="entry name" value="CyoC"/>
    <property type="match status" value="1"/>
</dbReference>
<gene>
    <name evidence="20" type="ORF">Msub_11641</name>
</gene>
<keyword evidence="11 18" id="KW-0472">Membrane</keyword>
<evidence type="ECO:0000256" key="9">
    <source>
        <dbReference type="ARBA" id="ARBA00022989"/>
    </source>
</evidence>
<evidence type="ECO:0000256" key="4">
    <source>
        <dbReference type="ARBA" id="ARBA00014687"/>
    </source>
</evidence>
<keyword evidence="21" id="KW-1185">Reference proteome</keyword>
<comment type="function">
    <text evidence="12">Cytochrome bo(3) ubiquinol terminal oxidase is the component of the aerobic respiratory chain of E.coli that predominates when cells are grown at high aeration. Has proton pump activity across the membrane in addition to electron transfer, pumping 2 protons/electron.</text>
</comment>
<evidence type="ECO:0000256" key="15">
    <source>
        <dbReference type="ARBA" id="ARBA00032189"/>
    </source>
</evidence>
<reference evidence="20 21" key="1">
    <citation type="submission" date="2015-06" db="EMBL/GenBank/DDBJ databases">
        <title>Marinobacter subterrani, a genetically tractable neutrophilic iron-oxidizing strain isolated from the Soudan Iron Mine.</title>
        <authorList>
            <person name="Bonis B.M."/>
            <person name="Gralnick J.A."/>
        </authorList>
    </citation>
    <scope>NUCLEOTIDE SEQUENCE [LARGE SCALE GENOMIC DNA]</scope>
    <source>
        <strain evidence="20 21">JG233</strain>
    </source>
</reference>
<feature type="transmembrane region" description="Helical" evidence="18">
    <location>
        <begin position="104"/>
        <end position="122"/>
    </location>
</feature>
<dbReference type="Pfam" id="PF00510">
    <property type="entry name" value="COX3"/>
    <property type="match status" value="1"/>
</dbReference>
<dbReference type="FunFam" id="1.20.120.80:FF:000001">
    <property type="entry name" value="Cytochrome (Ubi)quinol oxidase subunit III"/>
    <property type="match status" value="1"/>
</dbReference>
<dbReference type="STRING" id="1658765.Msub_11641"/>
<accession>A0A0J7JC90</accession>
<comment type="subcellular location">
    <subcellularLocation>
        <location evidence="1 17">Cell membrane</location>
        <topology evidence="1 17">Multi-pass membrane protein</topology>
    </subcellularLocation>
</comment>
<dbReference type="GO" id="GO:0009486">
    <property type="term" value="F:cytochrome bo3 ubiquinol oxidase activity"/>
    <property type="evidence" value="ECO:0007669"/>
    <property type="project" value="InterPro"/>
</dbReference>
<dbReference type="PROSITE" id="PS50253">
    <property type="entry name" value="COX3"/>
    <property type="match status" value="1"/>
</dbReference>
<evidence type="ECO:0000256" key="1">
    <source>
        <dbReference type="ARBA" id="ARBA00004651"/>
    </source>
</evidence>
<dbReference type="Gene3D" id="1.20.120.80">
    <property type="entry name" value="Cytochrome c oxidase, subunit III, four-helix bundle"/>
    <property type="match status" value="1"/>
</dbReference>
<feature type="transmembrane region" description="Helical" evidence="18">
    <location>
        <begin position="31"/>
        <end position="52"/>
    </location>
</feature>
<dbReference type="EMBL" id="LFBU01000001">
    <property type="protein sequence ID" value="KMQ75436.1"/>
    <property type="molecule type" value="Genomic_DNA"/>
</dbReference>
<evidence type="ECO:0000313" key="21">
    <source>
        <dbReference type="Proteomes" id="UP000036102"/>
    </source>
</evidence>
<keyword evidence="8" id="KW-0249">Electron transport</keyword>
<keyword evidence="6" id="KW-1003">Cell membrane</keyword>
<dbReference type="PANTHER" id="PTHR11403:SF2">
    <property type="entry name" value="CYTOCHROME BO(3) UBIQUINOL OXIDASE SUBUNIT 3"/>
    <property type="match status" value="1"/>
</dbReference>
<dbReference type="Proteomes" id="UP000036102">
    <property type="component" value="Unassembled WGS sequence"/>
</dbReference>
<evidence type="ECO:0000259" key="19">
    <source>
        <dbReference type="PROSITE" id="PS50253"/>
    </source>
</evidence>
<dbReference type="InterPro" id="IPR014206">
    <property type="entry name" value="Cyt_c_ubiqinol_oxidase_su3"/>
</dbReference>
<keyword evidence="10 20" id="KW-0560">Oxidoreductase</keyword>
<evidence type="ECO:0000256" key="11">
    <source>
        <dbReference type="ARBA" id="ARBA00023136"/>
    </source>
</evidence>
<evidence type="ECO:0000256" key="7">
    <source>
        <dbReference type="ARBA" id="ARBA00022692"/>
    </source>
</evidence>
<dbReference type="PANTHER" id="PTHR11403">
    <property type="entry name" value="CYTOCHROME C OXIDASE SUBUNIT III"/>
    <property type="match status" value="1"/>
</dbReference>
<dbReference type="AlphaFoldDB" id="A0A0J7JC90"/>
<evidence type="ECO:0000256" key="2">
    <source>
        <dbReference type="ARBA" id="ARBA00010581"/>
    </source>
</evidence>
<proteinExistence type="inferred from homology"/>
<sequence>MTTDTMTNHDLAAHGGHDDHDHHDVTGTKMYAFWIYLMSDLIIFGSLFATYAVLHNGTAGGPTSTDLFELDFVLIETILLLLSSFTYGLAVLAMNKDRLQQLKGWLAVTFLLGAGFVGMEVYEFHHLIIEGFGPDRSGFLSSFFALVGTHGLHVSFGLLWMLIMLIQLSTKGLTDKTRPRILCLSLFWHFLDIVWICVFTFVYLMGAL</sequence>
<dbReference type="GO" id="GO:0019646">
    <property type="term" value="P:aerobic electron transport chain"/>
    <property type="evidence" value="ECO:0007669"/>
    <property type="project" value="InterPro"/>
</dbReference>